<dbReference type="InterPro" id="IPR014303">
    <property type="entry name" value="RNA_pol_sigma-70_ECF"/>
</dbReference>
<name>A0A229UTP4_9BACL</name>
<dbReference type="SUPFAM" id="SSF54427">
    <property type="entry name" value="NTF2-like"/>
    <property type="match status" value="1"/>
</dbReference>
<organism evidence="4 5">
    <name type="scientific">Paenibacillus rigui</name>
    <dbReference type="NCBI Taxonomy" id="554312"/>
    <lineage>
        <taxon>Bacteria</taxon>
        <taxon>Bacillati</taxon>
        <taxon>Bacillota</taxon>
        <taxon>Bacilli</taxon>
        <taxon>Bacillales</taxon>
        <taxon>Paenibacillaceae</taxon>
        <taxon>Paenibacillus</taxon>
    </lineage>
</organism>
<evidence type="ECO:0000259" key="3">
    <source>
        <dbReference type="Pfam" id="PF08281"/>
    </source>
</evidence>
<protein>
    <submittedName>
        <fullName evidence="4">RNA polymerase sigma factor SigJ</fullName>
    </submittedName>
</protein>
<evidence type="ECO:0000256" key="1">
    <source>
        <dbReference type="ARBA" id="ARBA00011344"/>
    </source>
</evidence>
<dbReference type="InterPro" id="IPR032710">
    <property type="entry name" value="NTF2-like_dom_sf"/>
</dbReference>
<feature type="domain" description="RNA polymerase sigma factor 70 region 4 type 2" evidence="3">
    <location>
        <begin position="113"/>
        <end position="163"/>
    </location>
</feature>
<evidence type="ECO:0000313" key="5">
    <source>
        <dbReference type="Proteomes" id="UP000215509"/>
    </source>
</evidence>
<dbReference type="Gene3D" id="3.10.450.50">
    <property type="match status" value="1"/>
</dbReference>
<dbReference type="InterPro" id="IPR014284">
    <property type="entry name" value="RNA_pol_sigma-70_dom"/>
</dbReference>
<dbReference type="InterPro" id="IPR013325">
    <property type="entry name" value="RNA_pol_sigma_r2"/>
</dbReference>
<dbReference type="InterPro" id="IPR007627">
    <property type="entry name" value="RNA_pol_sigma70_r2"/>
</dbReference>
<dbReference type="InterPro" id="IPR013324">
    <property type="entry name" value="RNA_pol_sigma_r3/r4-like"/>
</dbReference>
<evidence type="ECO:0000313" key="4">
    <source>
        <dbReference type="EMBL" id="OXM86269.1"/>
    </source>
</evidence>
<dbReference type="Pfam" id="PF04542">
    <property type="entry name" value="Sigma70_r2"/>
    <property type="match status" value="1"/>
</dbReference>
<dbReference type="OrthoDB" id="3211555at2"/>
<dbReference type="InterPro" id="IPR013249">
    <property type="entry name" value="RNA_pol_sigma70_r4_t2"/>
</dbReference>
<dbReference type="GO" id="GO:0006352">
    <property type="term" value="P:DNA-templated transcription initiation"/>
    <property type="evidence" value="ECO:0007669"/>
    <property type="project" value="InterPro"/>
</dbReference>
<sequence length="296" mass="32706">MEKVRFTEDIYASYKNLLFALAYRMMGSVVEAEDIVHEAFLSLQGAEPERITHLKSYLCKIVTNRCIDRLRSAQKQREVYIGPWLPEPLVTDRAGGGSDPYQAYAQHESLSTAYLLLLQQLSWVERAVFLLREVLQYDYEEIAAIVGKSSTNCRQIFHRAKRSIHTDAGRQTAASSASPDHQRLVEQFVSALTSGDMGKLMNILTQDATLFSDGGGKVTAAVRPILGAARITSFLEGVRMKIASDFSCKFVFVGGEPGLVTYSGGAAGSVLSFRIEQGRIAGIYIVVNPDKLTLVR</sequence>
<dbReference type="SUPFAM" id="SSF88659">
    <property type="entry name" value="Sigma3 and sigma4 domains of RNA polymerase sigma factors"/>
    <property type="match status" value="1"/>
</dbReference>
<dbReference type="NCBIfam" id="NF007214">
    <property type="entry name" value="PRK09636.1"/>
    <property type="match status" value="1"/>
</dbReference>
<dbReference type="EMBL" id="NMQW01000016">
    <property type="protein sequence ID" value="OXM86269.1"/>
    <property type="molecule type" value="Genomic_DNA"/>
</dbReference>
<keyword evidence="5" id="KW-1185">Reference proteome</keyword>
<comment type="caution">
    <text evidence="4">The sequence shown here is derived from an EMBL/GenBank/DDBJ whole genome shotgun (WGS) entry which is preliminary data.</text>
</comment>
<dbReference type="InterPro" id="IPR052704">
    <property type="entry name" value="ECF_Sigma-70_Domain"/>
</dbReference>
<dbReference type="InterPro" id="IPR036388">
    <property type="entry name" value="WH-like_DNA-bd_sf"/>
</dbReference>
<dbReference type="PANTHER" id="PTHR30173">
    <property type="entry name" value="SIGMA 19 FACTOR"/>
    <property type="match status" value="1"/>
</dbReference>
<proteinExistence type="predicted"/>
<dbReference type="NCBIfam" id="TIGR02937">
    <property type="entry name" value="sigma70-ECF"/>
    <property type="match status" value="1"/>
</dbReference>
<dbReference type="RefSeq" id="WP_094014917.1">
    <property type="nucleotide sequence ID" value="NZ_NMQW01000016.1"/>
</dbReference>
<dbReference type="Gene3D" id="1.10.1740.10">
    <property type="match status" value="1"/>
</dbReference>
<evidence type="ECO:0000259" key="2">
    <source>
        <dbReference type="Pfam" id="PF04542"/>
    </source>
</evidence>
<dbReference type="GO" id="GO:0016987">
    <property type="term" value="F:sigma factor activity"/>
    <property type="evidence" value="ECO:0007669"/>
    <property type="project" value="InterPro"/>
</dbReference>
<dbReference type="Proteomes" id="UP000215509">
    <property type="component" value="Unassembled WGS sequence"/>
</dbReference>
<dbReference type="NCBIfam" id="TIGR02957">
    <property type="entry name" value="SigX4"/>
    <property type="match status" value="1"/>
</dbReference>
<comment type="subunit">
    <text evidence="1">Interacts transiently with the RNA polymerase catalytic core formed by RpoA, RpoB, RpoC and RpoZ (2 alpha, 1 beta, 1 beta' and 1 omega subunit) to form the RNA polymerase holoenzyme that can initiate transcription.</text>
</comment>
<dbReference type="SUPFAM" id="SSF88946">
    <property type="entry name" value="Sigma2 domain of RNA polymerase sigma factors"/>
    <property type="match status" value="1"/>
</dbReference>
<dbReference type="Pfam" id="PF08281">
    <property type="entry name" value="Sigma70_r4_2"/>
    <property type="match status" value="1"/>
</dbReference>
<accession>A0A229UTP4</accession>
<dbReference type="Gene3D" id="1.10.10.10">
    <property type="entry name" value="Winged helix-like DNA-binding domain superfamily/Winged helix DNA-binding domain"/>
    <property type="match status" value="1"/>
</dbReference>
<dbReference type="PANTHER" id="PTHR30173:SF36">
    <property type="entry name" value="ECF RNA POLYMERASE SIGMA FACTOR SIGJ"/>
    <property type="match status" value="1"/>
</dbReference>
<dbReference type="GO" id="GO:0003677">
    <property type="term" value="F:DNA binding"/>
    <property type="evidence" value="ECO:0007669"/>
    <property type="project" value="InterPro"/>
</dbReference>
<gene>
    <name evidence="4" type="ORF">CF651_11050</name>
</gene>
<dbReference type="AlphaFoldDB" id="A0A229UTP4"/>
<reference evidence="4 5" key="1">
    <citation type="submission" date="2017-07" db="EMBL/GenBank/DDBJ databases">
        <title>Genome sequencing and assembly of Paenibacillus rigui.</title>
        <authorList>
            <person name="Mayilraj S."/>
        </authorList>
    </citation>
    <scope>NUCLEOTIDE SEQUENCE [LARGE SCALE GENOMIC DNA]</scope>
    <source>
        <strain evidence="4 5">JCM 16352</strain>
    </source>
</reference>
<feature type="domain" description="RNA polymerase sigma-70 region 2" evidence="2">
    <location>
        <begin position="10"/>
        <end position="75"/>
    </location>
</feature>